<evidence type="ECO:0000259" key="1">
    <source>
        <dbReference type="SMART" id="SM00849"/>
    </source>
</evidence>
<accession>A0A1A8XKR7</accession>
<dbReference type="Proteomes" id="UP000199600">
    <property type="component" value="Unassembled WGS sequence"/>
</dbReference>
<dbReference type="GO" id="GO:0016829">
    <property type="term" value="F:lyase activity"/>
    <property type="evidence" value="ECO:0007669"/>
    <property type="project" value="UniProtKB-KW"/>
</dbReference>
<dbReference type="SUPFAM" id="SSF56281">
    <property type="entry name" value="Metallo-hydrolase/oxidoreductase"/>
    <property type="match status" value="1"/>
</dbReference>
<keyword evidence="2" id="KW-0456">Lyase</keyword>
<proteinExistence type="predicted"/>
<dbReference type="InterPro" id="IPR035682">
    <property type="entry name" value="PhnP_MBL"/>
</dbReference>
<dbReference type="PANTHER" id="PTHR42663">
    <property type="entry name" value="HYDROLASE C777.06C-RELATED-RELATED"/>
    <property type="match status" value="1"/>
</dbReference>
<organism evidence="2 3">
    <name type="scientific">Candidatus Propionivibrio aalborgensis</name>
    <dbReference type="NCBI Taxonomy" id="1860101"/>
    <lineage>
        <taxon>Bacteria</taxon>
        <taxon>Pseudomonadati</taxon>
        <taxon>Pseudomonadota</taxon>
        <taxon>Betaproteobacteria</taxon>
        <taxon>Rhodocyclales</taxon>
        <taxon>Rhodocyclaceae</taxon>
        <taxon>Propionivibrio</taxon>
    </lineage>
</organism>
<dbReference type="GO" id="GO:0019700">
    <property type="term" value="P:organic phosphonate catabolic process"/>
    <property type="evidence" value="ECO:0007669"/>
    <property type="project" value="InterPro"/>
</dbReference>
<sequence length="259" mass="28324">MRVTFLGTGAAGGIPVYGCNCFVCTRARAVLDFRRSPCSGMVETGNTRLLIDAGLTDLTERFPPGNLSAIVLTHFHPDHVQGLFNLRWGIGDRIPVFAPPDSEGCADLYKNHGLLEFHQLAKFNAVAIGDLILTPLPLIHSKPTFGYAIEDSYGQRFAYLSDTAGLPVETEQFLMDWRPQSVALDCTHPPQTEYPSNHNDVALALDIAETLTPADVWLTHIGHEMDGWLLKNVGELPPRVHVASDSRVLPDVDVSNAAL</sequence>
<feature type="domain" description="Metallo-beta-lactamase" evidence="1">
    <location>
        <begin position="36"/>
        <end position="220"/>
    </location>
</feature>
<dbReference type="InterPro" id="IPR017693">
    <property type="entry name" value="Phosphonate_metab_PhnP"/>
</dbReference>
<keyword evidence="3" id="KW-1185">Reference proteome</keyword>
<evidence type="ECO:0000313" key="2">
    <source>
        <dbReference type="EMBL" id="SBT05740.1"/>
    </source>
</evidence>
<dbReference type="AlphaFoldDB" id="A0A1A8XKR7"/>
<dbReference type="InterPro" id="IPR036866">
    <property type="entry name" value="RibonucZ/Hydroxyglut_hydro"/>
</dbReference>
<dbReference type="Pfam" id="PF12706">
    <property type="entry name" value="Lactamase_B_2"/>
    <property type="match status" value="1"/>
</dbReference>
<name>A0A1A8XKR7_9RHOO</name>
<dbReference type="NCBIfam" id="TIGR03307">
    <property type="entry name" value="PhnP"/>
    <property type="match status" value="1"/>
</dbReference>
<dbReference type="Gene3D" id="3.60.15.10">
    <property type="entry name" value="Ribonuclease Z/Hydroxyacylglutathione hydrolase-like"/>
    <property type="match status" value="1"/>
</dbReference>
<dbReference type="SMART" id="SM00849">
    <property type="entry name" value="Lactamase_B"/>
    <property type="match status" value="1"/>
</dbReference>
<evidence type="ECO:0000313" key="3">
    <source>
        <dbReference type="Proteomes" id="UP000199600"/>
    </source>
</evidence>
<dbReference type="InterPro" id="IPR001279">
    <property type="entry name" value="Metallo-B-lactamas"/>
</dbReference>
<reference evidence="2 3" key="1">
    <citation type="submission" date="2016-06" db="EMBL/GenBank/DDBJ databases">
        <authorList>
            <person name="Kjaerup R.B."/>
            <person name="Dalgaard T.S."/>
            <person name="Juul-Madsen H.R."/>
        </authorList>
    </citation>
    <scope>NUCLEOTIDE SEQUENCE [LARGE SCALE GENOMIC DNA]</scope>
    <source>
        <strain evidence="2">2</strain>
    </source>
</reference>
<dbReference type="EMBL" id="FLQY01000076">
    <property type="protein sequence ID" value="SBT05740.1"/>
    <property type="molecule type" value="Genomic_DNA"/>
</dbReference>
<dbReference type="GO" id="GO:0008081">
    <property type="term" value="F:phosphoric diester hydrolase activity"/>
    <property type="evidence" value="ECO:0007669"/>
    <property type="project" value="InterPro"/>
</dbReference>
<dbReference type="CDD" id="cd07736">
    <property type="entry name" value="PhnP-like_MBL-fold"/>
    <property type="match status" value="1"/>
</dbReference>
<protein>
    <submittedName>
        <fullName evidence="2">Carbon-phosphorus lyase complex accessory protein</fullName>
    </submittedName>
</protein>
<dbReference type="PANTHER" id="PTHR42663:SF6">
    <property type="entry name" value="HYDROLASE C777.06C-RELATED"/>
    <property type="match status" value="1"/>
</dbReference>
<gene>
    <name evidence="2" type="primary">phnP</name>
    <name evidence="2" type="ORF">PROAA_1670003</name>
</gene>